<dbReference type="PANTHER" id="PTHR45614:SF274">
    <property type="entry name" value="MYB-LIKE DNA-BINDING PROTEIN"/>
    <property type="match status" value="1"/>
</dbReference>
<dbReference type="Gene3D" id="1.10.10.60">
    <property type="entry name" value="Homeodomain-like"/>
    <property type="match status" value="2"/>
</dbReference>
<organism evidence="3 4">
    <name type="scientific">Stentor coeruleus</name>
    <dbReference type="NCBI Taxonomy" id="5963"/>
    <lineage>
        <taxon>Eukaryota</taxon>
        <taxon>Sar</taxon>
        <taxon>Alveolata</taxon>
        <taxon>Ciliophora</taxon>
        <taxon>Postciliodesmatophora</taxon>
        <taxon>Heterotrichea</taxon>
        <taxon>Heterotrichida</taxon>
        <taxon>Stentoridae</taxon>
        <taxon>Stentor</taxon>
    </lineage>
</organism>
<dbReference type="CDD" id="cd00167">
    <property type="entry name" value="SANT"/>
    <property type="match status" value="2"/>
</dbReference>
<dbReference type="GO" id="GO:0005634">
    <property type="term" value="C:nucleus"/>
    <property type="evidence" value="ECO:0007669"/>
    <property type="project" value="TreeGrafter"/>
</dbReference>
<name>A0A1R2B2V0_9CILI</name>
<sequence length="268" mass="31078">MYAYMLRCSQYADHFRPANWPFVETKINPQPVTSIDGQTKKYKRTWKKHQVEEIFSRTTKYCIETGRNIEDLTVKDFEILAGDCDQTAEQVMNKVNEIHRSGTLRPGIWSQSEDDLLNSFLSKGIEKWGQIANLLNKEIHKGLKIRTGKQCKERWNNYLNPEVNRGAWTDEEDLKILESYKQNGNKWSIIAKSIKNRTESSVKNRIKSLLNKIKQDLTAMDDINSGIDKLIFKKRQNMIITSEDLSVSPKSGYDLTKKTFSELSKAFS</sequence>
<accession>A0A1R2B2V0</accession>
<comment type="caution">
    <text evidence="3">The sequence shown here is derived from an EMBL/GenBank/DDBJ whole genome shotgun (WGS) entry which is preliminary data.</text>
</comment>
<feature type="domain" description="Myb-like" evidence="1">
    <location>
        <begin position="101"/>
        <end position="159"/>
    </location>
</feature>
<evidence type="ECO:0000259" key="2">
    <source>
        <dbReference type="PROSITE" id="PS51294"/>
    </source>
</evidence>
<dbReference type="SUPFAM" id="SSF46689">
    <property type="entry name" value="Homeodomain-like"/>
    <property type="match status" value="2"/>
</dbReference>
<dbReference type="InterPro" id="IPR050560">
    <property type="entry name" value="MYB_TF"/>
</dbReference>
<feature type="domain" description="Myb-like" evidence="1">
    <location>
        <begin position="160"/>
        <end position="210"/>
    </location>
</feature>
<proteinExistence type="predicted"/>
<evidence type="ECO:0000313" key="4">
    <source>
        <dbReference type="Proteomes" id="UP000187209"/>
    </source>
</evidence>
<dbReference type="EMBL" id="MPUH01001022">
    <property type="protein sequence ID" value="OMJ71111.1"/>
    <property type="molecule type" value="Genomic_DNA"/>
</dbReference>
<dbReference type="InterPro" id="IPR001005">
    <property type="entry name" value="SANT/Myb"/>
</dbReference>
<evidence type="ECO:0000259" key="1">
    <source>
        <dbReference type="PROSITE" id="PS50090"/>
    </source>
</evidence>
<keyword evidence="4" id="KW-1185">Reference proteome</keyword>
<evidence type="ECO:0008006" key="5">
    <source>
        <dbReference type="Google" id="ProtNLM"/>
    </source>
</evidence>
<dbReference type="SMART" id="SM00717">
    <property type="entry name" value="SANT"/>
    <property type="match status" value="2"/>
</dbReference>
<dbReference type="OrthoDB" id="2143914at2759"/>
<dbReference type="GO" id="GO:0000981">
    <property type="term" value="F:DNA-binding transcription factor activity, RNA polymerase II-specific"/>
    <property type="evidence" value="ECO:0007669"/>
    <property type="project" value="TreeGrafter"/>
</dbReference>
<dbReference type="InterPro" id="IPR009057">
    <property type="entry name" value="Homeodomain-like_sf"/>
</dbReference>
<dbReference type="Pfam" id="PF13921">
    <property type="entry name" value="Myb_DNA-bind_6"/>
    <property type="match status" value="1"/>
</dbReference>
<dbReference type="InterPro" id="IPR017930">
    <property type="entry name" value="Myb_dom"/>
</dbReference>
<reference evidence="3 4" key="1">
    <citation type="submission" date="2016-11" db="EMBL/GenBank/DDBJ databases">
        <title>The macronuclear genome of Stentor coeruleus: a giant cell with tiny introns.</title>
        <authorList>
            <person name="Slabodnick M."/>
            <person name="Ruby J.G."/>
            <person name="Reiff S.B."/>
            <person name="Swart E.C."/>
            <person name="Gosai S."/>
            <person name="Prabakaran S."/>
            <person name="Witkowska E."/>
            <person name="Larue G.E."/>
            <person name="Fisher S."/>
            <person name="Freeman R.M."/>
            <person name="Gunawardena J."/>
            <person name="Chu W."/>
            <person name="Stover N.A."/>
            <person name="Gregory B.D."/>
            <person name="Nowacki M."/>
            <person name="Derisi J."/>
            <person name="Roy S.W."/>
            <person name="Marshall W.F."/>
            <person name="Sood P."/>
        </authorList>
    </citation>
    <scope>NUCLEOTIDE SEQUENCE [LARGE SCALE GENOMIC DNA]</scope>
    <source>
        <strain evidence="3">WM001</strain>
    </source>
</reference>
<gene>
    <name evidence="3" type="ORF">SteCoe_30762</name>
</gene>
<dbReference type="PROSITE" id="PS51294">
    <property type="entry name" value="HTH_MYB"/>
    <property type="match status" value="1"/>
</dbReference>
<dbReference type="AlphaFoldDB" id="A0A1R2B2V0"/>
<dbReference type="GO" id="GO:0000978">
    <property type="term" value="F:RNA polymerase II cis-regulatory region sequence-specific DNA binding"/>
    <property type="evidence" value="ECO:0007669"/>
    <property type="project" value="TreeGrafter"/>
</dbReference>
<dbReference type="Proteomes" id="UP000187209">
    <property type="component" value="Unassembled WGS sequence"/>
</dbReference>
<evidence type="ECO:0000313" key="3">
    <source>
        <dbReference type="EMBL" id="OMJ71111.1"/>
    </source>
</evidence>
<dbReference type="PROSITE" id="PS50090">
    <property type="entry name" value="MYB_LIKE"/>
    <property type="match status" value="2"/>
</dbReference>
<dbReference type="PANTHER" id="PTHR45614">
    <property type="entry name" value="MYB PROTEIN-RELATED"/>
    <property type="match status" value="1"/>
</dbReference>
<feature type="domain" description="HTH myb-type" evidence="2">
    <location>
        <begin position="160"/>
        <end position="214"/>
    </location>
</feature>
<protein>
    <recommendedName>
        <fullName evidence="5">Myb-like DNA-binding domain containing protein</fullName>
    </recommendedName>
</protein>